<dbReference type="SUPFAM" id="SSF46785">
    <property type="entry name" value="Winged helix' DNA-binding domain"/>
    <property type="match status" value="1"/>
</dbReference>
<evidence type="ECO:0000256" key="3">
    <source>
        <dbReference type="ARBA" id="ARBA00023163"/>
    </source>
</evidence>
<dbReference type="Gene3D" id="1.10.10.10">
    <property type="entry name" value="Winged helix-like DNA-binding domain superfamily/Winged helix DNA-binding domain"/>
    <property type="match status" value="1"/>
</dbReference>
<reference evidence="5" key="1">
    <citation type="submission" date="2020-05" db="EMBL/GenBank/DDBJ databases">
        <authorList>
            <person name="Chiriac C."/>
            <person name="Salcher M."/>
            <person name="Ghai R."/>
            <person name="Kavagutti S V."/>
        </authorList>
    </citation>
    <scope>NUCLEOTIDE SEQUENCE</scope>
</reference>
<evidence type="ECO:0000256" key="1">
    <source>
        <dbReference type="ARBA" id="ARBA00023015"/>
    </source>
</evidence>
<dbReference type="EMBL" id="CAFBLC010000055">
    <property type="protein sequence ID" value="CAB4856137.1"/>
    <property type="molecule type" value="Genomic_DNA"/>
</dbReference>
<dbReference type="GO" id="GO:0003677">
    <property type="term" value="F:DNA binding"/>
    <property type="evidence" value="ECO:0007669"/>
    <property type="project" value="UniProtKB-KW"/>
</dbReference>
<dbReference type="AlphaFoldDB" id="A0A6J7CD94"/>
<dbReference type="Gene3D" id="1.20.120.530">
    <property type="entry name" value="GntR ligand-binding domain-like"/>
    <property type="match status" value="1"/>
</dbReference>
<dbReference type="Pfam" id="PF00392">
    <property type="entry name" value="GntR"/>
    <property type="match status" value="1"/>
</dbReference>
<sequence length="242" mass="26840">MSVQFAPTKSSDKVSLHICRQIVRGAMNAGDILPTEQELVTEFNVSKLVVRESLKALSSLGLVKIQQGKRTIVQAKMEWDILDPMLQNALELEGLSAPLTAQLQELRLILESASATKAAERASQLQIETLLNIVADLKEIAAVSRDRDDFLSSHKKFHDSIAQASGNEPLRQVLRNVHQYLHRDWDDNTLTKDEMALSAEMHGEIADAIFHSDGARAAEAIARHIPLAEAKNAKRLRKPAVR</sequence>
<dbReference type="SUPFAM" id="SSF48008">
    <property type="entry name" value="GntR ligand-binding domain-like"/>
    <property type="match status" value="1"/>
</dbReference>
<gene>
    <name evidence="5" type="ORF">UFOPK3288_01273</name>
</gene>
<keyword evidence="1" id="KW-0805">Transcription regulation</keyword>
<feature type="domain" description="HTH gntR-type" evidence="4">
    <location>
        <begin position="8"/>
        <end position="76"/>
    </location>
</feature>
<organism evidence="5">
    <name type="scientific">freshwater metagenome</name>
    <dbReference type="NCBI Taxonomy" id="449393"/>
    <lineage>
        <taxon>unclassified sequences</taxon>
        <taxon>metagenomes</taxon>
        <taxon>ecological metagenomes</taxon>
    </lineage>
</organism>
<dbReference type="Pfam" id="PF07729">
    <property type="entry name" value="FCD"/>
    <property type="match status" value="1"/>
</dbReference>
<dbReference type="InterPro" id="IPR000524">
    <property type="entry name" value="Tscrpt_reg_HTH_GntR"/>
</dbReference>
<dbReference type="GO" id="GO:0003700">
    <property type="term" value="F:DNA-binding transcription factor activity"/>
    <property type="evidence" value="ECO:0007669"/>
    <property type="project" value="InterPro"/>
</dbReference>
<keyword evidence="3" id="KW-0804">Transcription</keyword>
<dbReference type="SMART" id="SM00345">
    <property type="entry name" value="HTH_GNTR"/>
    <property type="match status" value="1"/>
</dbReference>
<dbReference type="InterPro" id="IPR011711">
    <property type="entry name" value="GntR_C"/>
</dbReference>
<dbReference type="PRINTS" id="PR00035">
    <property type="entry name" value="HTHGNTR"/>
</dbReference>
<keyword evidence="2" id="KW-0238">DNA-binding</keyword>
<evidence type="ECO:0000256" key="2">
    <source>
        <dbReference type="ARBA" id="ARBA00023125"/>
    </source>
</evidence>
<dbReference type="PROSITE" id="PS50949">
    <property type="entry name" value="HTH_GNTR"/>
    <property type="match status" value="1"/>
</dbReference>
<dbReference type="PANTHER" id="PTHR43537:SF5">
    <property type="entry name" value="UXU OPERON TRANSCRIPTIONAL REGULATOR"/>
    <property type="match status" value="1"/>
</dbReference>
<proteinExistence type="predicted"/>
<dbReference type="InterPro" id="IPR008920">
    <property type="entry name" value="TF_FadR/GntR_C"/>
</dbReference>
<dbReference type="SMART" id="SM00895">
    <property type="entry name" value="FCD"/>
    <property type="match status" value="1"/>
</dbReference>
<dbReference type="InterPro" id="IPR036390">
    <property type="entry name" value="WH_DNA-bd_sf"/>
</dbReference>
<evidence type="ECO:0000259" key="4">
    <source>
        <dbReference type="PROSITE" id="PS50949"/>
    </source>
</evidence>
<dbReference type="CDD" id="cd07377">
    <property type="entry name" value="WHTH_GntR"/>
    <property type="match status" value="1"/>
</dbReference>
<evidence type="ECO:0000313" key="5">
    <source>
        <dbReference type="EMBL" id="CAB4856137.1"/>
    </source>
</evidence>
<protein>
    <submittedName>
        <fullName evidence="5">Unannotated protein</fullName>
    </submittedName>
</protein>
<name>A0A6J7CD94_9ZZZZ</name>
<dbReference type="InterPro" id="IPR036388">
    <property type="entry name" value="WH-like_DNA-bd_sf"/>
</dbReference>
<accession>A0A6J7CD94</accession>
<dbReference type="PANTHER" id="PTHR43537">
    <property type="entry name" value="TRANSCRIPTIONAL REGULATOR, GNTR FAMILY"/>
    <property type="match status" value="1"/>
</dbReference>